<organism evidence="2 3">
    <name type="scientific">Reticulomyxa filosa</name>
    <dbReference type="NCBI Taxonomy" id="46433"/>
    <lineage>
        <taxon>Eukaryota</taxon>
        <taxon>Sar</taxon>
        <taxon>Rhizaria</taxon>
        <taxon>Retaria</taxon>
        <taxon>Foraminifera</taxon>
        <taxon>Monothalamids</taxon>
        <taxon>Reticulomyxidae</taxon>
        <taxon>Reticulomyxa</taxon>
    </lineage>
</organism>
<evidence type="ECO:0000313" key="2">
    <source>
        <dbReference type="EMBL" id="ETO16153.1"/>
    </source>
</evidence>
<evidence type="ECO:0000256" key="1">
    <source>
        <dbReference type="SAM" id="MobiDB-lite"/>
    </source>
</evidence>
<feature type="region of interest" description="Disordered" evidence="1">
    <location>
        <begin position="15"/>
        <end position="39"/>
    </location>
</feature>
<keyword evidence="3" id="KW-1185">Reference proteome</keyword>
<dbReference type="AlphaFoldDB" id="X6MQ73"/>
<sequence>KDKILFKTITTFEKQNRHSQMTDISRSRTQEKPNSQFSNNANLDQLMETSKKSLGTVVDMQTCTRIVRHNWIENMRDLRLLHKEGSLGEMQIISGAVIQWLVSVSECSKEFADEDIGGDIS</sequence>
<evidence type="ECO:0000313" key="3">
    <source>
        <dbReference type="Proteomes" id="UP000023152"/>
    </source>
</evidence>
<comment type="caution">
    <text evidence="2">The sequence shown here is derived from an EMBL/GenBank/DDBJ whole genome shotgun (WGS) entry which is preliminary data.</text>
</comment>
<gene>
    <name evidence="2" type="ORF">RFI_21204</name>
</gene>
<reference evidence="2 3" key="1">
    <citation type="journal article" date="2013" name="Curr. Biol.">
        <title>The Genome of the Foraminiferan Reticulomyxa filosa.</title>
        <authorList>
            <person name="Glockner G."/>
            <person name="Hulsmann N."/>
            <person name="Schleicher M."/>
            <person name="Noegel A.A."/>
            <person name="Eichinger L."/>
            <person name="Gallinger C."/>
            <person name="Pawlowski J."/>
            <person name="Sierra R."/>
            <person name="Euteneuer U."/>
            <person name="Pillet L."/>
            <person name="Moustafa A."/>
            <person name="Platzer M."/>
            <person name="Groth M."/>
            <person name="Szafranski K."/>
            <person name="Schliwa M."/>
        </authorList>
    </citation>
    <scope>NUCLEOTIDE SEQUENCE [LARGE SCALE GENOMIC DNA]</scope>
</reference>
<accession>X6MQ73</accession>
<dbReference type="Proteomes" id="UP000023152">
    <property type="component" value="Unassembled WGS sequence"/>
</dbReference>
<proteinExistence type="predicted"/>
<name>X6MQ73_RETFI</name>
<dbReference type="EMBL" id="ASPP01018522">
    <property type="protein sequence ID" value="ETO16153.1"/>
    <property type="molecule type" value="Genomic_DNA"/>
</dbReference>
<protein>
    <submittedName>
        <fullName evidence="2">Uncharacterized protein</fullName>
    </submittedName>
</protein>
<feature type="non-terminal residue" evidence="2">
    <location>
        <position position="1"/>
    </location>
</feature>
<feature type="compositionally biased region" description="Polar residues" evidence="1">
    <location>
        <begin position="15"/>
        <end position="24"/>
    </location>
</feature>